<dbReference type="SUPFAM" id="SSF142433">
    <property type="entry name" value="CinA-like"/>
    <property type="match status" value="1"/>
</dbReference>
<evidence type="ECO:0000313" key="2">
    <source>
        <dbReference type="EMBL" id="UYQ94607.1"/>
    </source>
</evidence>
<dbReference type="Pfam" id="PF02464">
    <property type="entry name" value="CinA"/>
    <property type="match status" value="1"/>
</dbReference>
<dbReference type="Proteomes" id="UP001162741">
    <property type="component" value="Chromosome"/>
</dbReference>
<organism evidence="2 3">
    <name type="scientific">Chitinophaga horti</name>
    <dbReference type="NCBI Taxonomy" id="2920382"/>
    <lineage>
        <taxon>Bacteria</taxon>
        <taxon>Pseudomonadati</taxon>
        <taxon>Bacteroidota</taxon>
        <taxon>Chitinophagia</taxon>
        <taxon>Chitinophagales</taxon>
        <taxon>Chitinophagaceae</taxon>
        <taxon>Chitinophaga</taxon>
    </lineage>
</organism>
<evidence type="ECO:0000313" key="3">
    <source>
        <dbReference type="Proteomes" id="UP001162741"/>
    </source>
</evidence>
<keyword evidence="3" id="KW-1185">Reference proteome</keyword>
<reference evidence="2" key="1">
    <citation type="submission" date="2022-10" db="EMBL/GenBank/DDBJ databases">
        <title>Chitinophaga sp. nov., isolated from soil.</title>
        <authorList>
            <person name="Jeon C.O."/>
        </authorList>
    </citation>
    <scope>NUCLEOTIDE SEQUENCE</scope>
    <source>
        <strain evidence="2">R8</strain>
    </source>
</reference>
<proteinExistence type="predicted"/>
<dbReference type="InterPro" id="IPR036653">
    <property type="entry name" value="CinA-like_C"/>
</dbReference>
<protein>
    <submittedName>
        <fullName evidence="2">Nicotinamide-nucleotide amidohydrolase family protein</fullName>
    </submittedName>
</protein>
<dbReference type="NCBIfam" id="TIGR00199">
    <property type="entry name" value="PncC_domain"/>
    <property type="match status" value="1"/>
</dbReference>
<dbReference type="Gene3D" id="3.90.950.20">
    <property type="entry name" value="CinA-like"/>
    <property type="match status" value="1"/>
</dbReference>
<evidence type="ECO:0000259" key="1">
    <source>
        <dbReference type="Pfam" id="PF02464"/>
    </source>
</evidence>
<feature type="domain" description="CinA C-terminal" evidence="1">
    <location>
        <begin position="4"/>
        <end position="155"/>
    </location>
</feature>
<dbReference type="EMBL" id="CP107006">
    <property type="protein sequence ID" value="UYQ94607.1"/>
    <property type="molecule type" value="Genomic_DNA"/>
</dbReference>
<name>A0ABY6J8H2_9BACT</name>
<dbReference type="InterPro" id="IPR008136">
    <property type="entry name" value="CinA_C"/>
</dbReference>
<accession>A0ABY6J8H2</accession>
<sequence length="157" mass="17085">MPYSQDIAQQLAQSSHSLAVAESVTSGHIQSLLSLEKNATQFFQGGITAYNLGQKTLHLGVEPIEANNTNCVSGKVAEQMSLGVARMFLSDYGLAITGYATPVPEQQVYNLFAYVAISFQGKIVLSEKIIPKEEEMEAVQREFASKALELLAQCLNK</sequence>
<gene>
    <name evidence="2" type="ORF">MKQ68_05815</name>
</gene>
<dbReference type="RefSeq" id="WP_264282477.1">
    <property type="nucleotide sequence ID" value="NZ_CP107006.1"/>
</dbReference>